<dbReference type="InParanoid" id="A0A0C3GTI3"/>
<dbReference type="CDD" id="cd02440">
    <property type="entry name" value="AdoMet_MTases"/>
    <property type="match status" value="1"/>
</dbReference>
<dbReference type="Proteomes" id="UP000054321">
    <property type="component" value="Unassembled WGS sequence"/>
</dbReference>
<protein>
    <recommendedName>
        <fullName evidence="3">Methyltransferase domain-containing protein</fullName>
    </recommendedName>
</protein>
<reference evidence="1 2" key="1">
    <citation type="submission" date="2014-04" db="EMBL/GenBank/DDBJ databases">
        <authorList>
            <consortium name="DOE Joint Genome Institute"/>
            <person name="Kuo A."/>
            <person name="Martino E."/>
            <person name="Perotto S."/>
            <person name="Kohler A."/>
            <person name="Nagy L.G."/>
            <person name="Floudas D."/>
            <person name="Copeland A."/>
            <person name="Barry K.W."/>
            <person name="Cichocki N."/>
            <person name="Veneault-Fourrey C."/>
            <person name="LaButti K."/>
            <person name="Lindquist E.A."/>
            <person name="Lipzen A."/>
            <person name="Lundell T."/>
            <person name="Morin E."/>
            <person name="Murat C."/>
            <person name="Sun H."/>
            <person name="Tunlid A."/>
            <person name="Henrissat B."/>
            <person name="Grigoriev I.V."/>
            <person name="Hibbett D.S."/>
            <person name="Martin F."/>
            <person name="Nordberg H.P."/>
            <person name="Cantor M.N."/>
            <person name="Hua S.X."/>
        </authorList>
    </citation>
    <scope>NUCLEOTIDE SEQUENCE [LARGE SCALE GENOMIC DNA]</scope>
    <source>
        <strain evidence="1 2">Zn</strain>
    </source>
</reference>
<gene>
    <name evidence="1" type="ORF">OIDMADRAFT_137213</name>
</gene>
<evidence type="ECO:0000313" key="1">
    <source>
        <dbReference type="EMBL" id="KIM93691.1"/>
    </source>
</evidence>
<dbReference type="Pfam" id="PF13489">
    <property type="entry name" value="Methyltransf_23"/>
    <property type="match status" value="1"/>
</dbReference>
<dbReference type="Gene3D" id="3.40.50.150">
    <property type="entry name" value="Vaccinia Virus protein VP39"/>
    <property type="match status" value="1"/>
</dbReference>
<sequence>EVDSAYGGSEVDSAYDDSAIYTFELVSIDSSDSLSCEENGRTYHSYGCTEYWGPNDEPAREQQDVSHEFFRQVLDGELFIAPIGESPQDILDIGTGTGIWAIEAAEIYPSSEVVGIDLSKMQPTHVPPNVEFQIDDINSRLYKENTEYDLIHVRELLGSVVDWPELIGKCFDALKPGGWIDLAEPSICFIPTRAFNEVHPFSQWADMFITAGQKNGMSFDIGSKLEGWLEGAGFVDVVVKKRTVPIGGKTPLGKWNLVRLQLGVFDFSARLLWRVFGWDRLEIEIFLASLRRELNRSRANVTHVQEL</sequence>
<dbReference type="AlphaFoldDB" id="A0A0C3GTI3"/>
<keyword evidence="2" id="KW-1185">Reference proteome</keyword>
<dbReference type="STRING" id="913774.A0A0C3GTI3"/>
<feature type="non-terminal residue" evidence="1">
    <location>
        <position position="1"/>
    </location>
</feature>
<dbReference type="HOGENOM" id="CLU_010595_7_1_1"/>
<dbReference type="InterPro" id="IPR029063">
    <property type="entry name" value="SAM-dependent_MTases_sf"/>
</dbReference>
<dbReference type="PANTHER" id="PTHR43591">
    <property type="entry name" value="METHYLTRANSFERASE"/>
    <property type="match status" value="1"/>
</dbReference>
<accession>A0A0C3GTI3</accession>
<name>A0A0C3GTI3_OIDMZ</name>
<evidence type="ECO:0008006" key="3">
    <source>
        <dbReference type="Google" id="ProtNLM"/>
    </source>
</evidence>
<organism evidence="1 2">
    <name type="scientific">Oidiodendron maius (strain Zn)</name>
    <dbReference type="NCBI Taxonomy" id="913774"/>
    <lineage>
        <taxon>Eukaryota</taxon>
        <taxon>Fungi</taxon>
        <taxon>Dikarya</taxon>
        <taxon>Ascomycota</taxon>
        <taxon>Pezizomycotina</taxon>
        <taxon>Leotiomycetes</taxon>
        <taxon>Leotiomycetes incertae sedis</taxon>
        <taxon>Myxotrichaceae</taxon>
        <taxon>Oidiodendron</taxon>
    </lineage>
</organism>
<dbReference type="OrthoDB" id="2013972at2759"/>
<dbReference type="PANTHER" id="PTHR43591:SF24">
    <property type="entry name" value="2-METHOXY-6-POLYPRENYL-1,4-BENZOQUINOL METHYLASE, MITOCHONDRIAL"/>
    <property type="match status" value="1"/>
</dbReference>
<proteinExistence type="predicted"/>
<reference evidence="2" key="2">
    <citation type="submission" date="2015-01" db="EMBL/GenBank/DDBJ databases">
        <title>Evolutionary Origins and Diversification of the Mycorrhizal Mutualists.</title>
        <authorList>
            <consortium name="DOE Joint Genome Institute"/>
            <consortium name="Mycorrhizal Genomics Consortium"/>
            <person name="Kohler A."/>
            <person name="Kuo A."/>
            <person name="Nagy L.G."/>
            <person name="Floudas D."/>
            <person name="Copeland A."/>
            <person name="Barry K.W."/>
            <person name="Cichocki N."/>
            <person name="Veneault-Fourrey C."/>
            <person name="LaButti K."/>
            <person name="Lindquist E.A."/>
            <person name="Lipzen A."/>
            <person name="Lundell T."/>
            <person name="Morin E."/>
            <person name="Murat C."/>
            <person name="Riley R."/>
            <person name="Ohm R."/>
            <person name="Sun H."/>
            <person name="Tunlid A."/>
            <person name="Henrissat B."/>
            <person name="Grigoriev I.V."/>
            <person name="Hibbett D.S."/>
            <person name="Martin F."/>
        </authorList>
    </citation>
    <scope>NUCLEOTIDE SEQUENCE [LARGE SCALE GENOMIC DNA]</scope>
    <source>
        <strain evidence="2">Zn</strain>
    </source>
</reference>
<dbReference type="GO" id="GO:0008168">
    <property type="term" value="F:methyltransferase activity"/>
    <property type="evidence" value="ECO:0007669"/>
    <property type="project" value="TreeGrafter"/>
</dbReference>
<dbReference type="EMBL" id="KN832893">
    <property type="protein sequence ID" value="KIM93691.1"/>
    <property type="molecule type" value="Genomic_DNA"/>
</dbReference>
<evidence type="ECO:0000313" key="2">
    <source>
        <dbReference type="Proteomes" id="UP000054321"/>
    </source>
</evidence>
<dbReference type="SUPFAM" id="SSF53335">
    <property type="entry name" value="S-adenosyl-L-methionine-dependent methyltransferases"/>
    <property type="match status" value="1"/>
</dbReference>